<organism evidence="1 2">
    <name type="scientific">Plasmopara halstedii</name>
    <name type="common">Downy mildew of sunflower</name>
    <dbReference type="NCBI Taxonomy" id="4781"/>
    <lineage>
        <taxon>Eukaryota</taxon>
        <taxon>Sar</taxon>
        <taxon>Stramenopiles</taxon>
        <taxon>Oomycota</taxon>
        <taxon>Peronosporomycetes</taxon>
        <taxon>Peronosporales</taxon>
        <taxon>Peronosporaceae</taxon>
        <taxon>Plasmopara</taxon>
    </lineage>
</organism>
<dbReference type="RefSeq" id="XP_024586320.1">
    <property type="nucleotide sequence ID" value="XM_024721196.1"/>
</dbReference>
<keyword evidence="2" id="KW-1185">Reference proteome</keyword>
<reference evidence="2" key="1">
    <citation type="submission" date="2014-09" db="EMBL/GenBank/DDBJ databases">
        <authorList>
            <person name="Sharma Rahul"/>
            <person name="Thines Marco"/>
        </authorList>
    </citation>
    <scope>NUCLEOTIDE SEQUENCE [LARGE SCALE GENOMIC DNA]</scope>
</reference>
<dbReference type="AlphaFoldDB" id="A0A0P1B6Z6"/>
<dbReference type="Proteomes" id="UP000054928">
    <property type="component" value="Unassembled WGS sequence"/>
</dbReference>
<name>A0A0P1B6Z6_PLAHL</name>
<dbReference type="GeneID" id="36402741"/>
<protein>
    <submittedName>
        <fullName evidence="1">Uncharacterized protein</fullName>
    </submittedName>
</protein>
<dbReference type="EMBL" id="CCYD01003101">
    <property type="protein sequence ID" value="CEG49951.1"/>
    <property type="molecule type" value="Genomic_DNA"/>
</dbReference>
<evidence type="ECO:0000313" key="1">
    <source>
        <dbReference type="EMBL" id="CEG49951.1"/>
    </source>
</evidence>
<evidence type="ECO:0000313" key="2">
    <source>
        <dbReference type="Proteomes" id="UP000054928"/>
    </source>
</evidence>
<accession>A0A0P1B6Z6</accession>
<proteinExistence type="predicted"/>
<sequence length="57" mass="6249">MRLAPESIAGNIHDEVLLVPVAPRVKADCKASKRGLNPDACFLYRIVVSIIEQTDTN</sequence>